<dbReference type="SUPFAM" id="SSF50249">
    <property type="entry name" value="Nucleic acid-binding proteins"/>
    <property type="match status" value="2"/>
</dbReference>
<dbReference type="InterPro" id="IPR002059">
    <property type="entry name" value="CSP_DNA-bd"/>
</dbReference>
<accession>A0ABW2I5D1</accession>
<dbReference type="RefSeq" id="WP_378978062.1">
    <property type="nucleotide sequence ID" value="NZ_JBHTBJ010000076.1"/>
</dbReference>
<dbReference type="PROSITE" id="PS51857">
    <property type="entry name" value="CSD_2"/>
    <property type="match status" value="2"/>
</dbReference>
<dbReference type="Gene3D" id="2.40.50.140">
    <property type="entry name" value="Nucleic acid-binding proteins"/>
    <property type="match status" value="2"/>
</dbReference>
<sequence>MPEQRADRPSPASMPHRRPISQAGMEAASEAHASVPRQRVAVGTREPLATATSEPAIVEWWNGDRGFGVVKLDSSGKTAFVHITSLPGAGYRCLVTGESVLVTLSNDEAHEGRLQVSSLSFPLDRHAGVVTEFDHLKGYGYIVDEETGLSMFVHYAEVLGPSGARVTLVAGEQVTFDVVPGDKGPMAGQVKRLDPRSPLGRFVRIPAQAWQILAGLAEQQDVWVLNHPDDEDEPSETAGVDENSTTASGSPADLPVLRSYIEHTFARLVDEGKIAYGVAADGRRAAFNTGLVTPNQEEIYGVLSEKPDDDGYPWRLLGWMKESDGRVAGIFSPRPARARYWDDPAALFYDSRLPLILDWDHFVKDNLSRYPEDLQNEAMALMLTRSAVDRAVERVGRNYKAAVPQFHRGEVQLLLPLALRGTAEAQLALVVRRVGGEYHGETVLPLASALKNARLLARPDRDWLNP</sequence>
<dbReference type="Pfam" id="PF12873">
    <property type="entry name" value="DUF3825"/>
    <property type="match status" value="1"/>
</dbReference>
<dbReference type="EMBL" id="JBHTBJ010000076">
    <property type="protein sequence ID" value="MFC7280100.1"/>
    <property type="molecule type" value="Genomic_DNA"/>
</dbReference>
<dbReference type="SMART" id="SM00357">
    <property type="entry name" value="CSP"/>
    <property type="match status" value="2"/>
</dbReference>
<dbReference type="InterPro" id="IPR012340">
    <property type="entry name" value="NA-bd_OB-fold"/>
</dbReference>
<comment type="caution">
    <text evidence="3">The sequence shown here is derived from an EMBL/GenBank/DDBJ whole genome shotgun (WGS) entry which is preliminary data.</text>
</comment>
<feature type="domain" description="CSD" evidence="2">
    <location>
        <begin position="53"/>
        <end position="132"/>
    </location>
</feature>
<evidence type="ECO:0000259" key="2">
    <source>
        <dbReference type="PROSITE" id="PS51857"/>
    </source>
</evidence>
<organism evidence="3 4">
    <name type="scientific">Paractinoplanes rhizophilus</name>
    <dbReference type="NCBI Taxonomy" id="1416877"/>
    <lineage>
        <taxon>Bacteria</taxon>
        <taxon>Bacillati</taxon>
        <taxon>Actinomycetota</taxon>
        <taxon>Actinomycetes</taxon>
        <taxon>Micromonosporales</taxon>
        <taxon>Micromonosporaceae</taxon>
        <taxon>Paractinoplanes</taxon>
    </lineage>
</organism>
<keyword evidence="4" id="KW-1185">Reference proteome</keyword>
<evidence type="ECO:0000256" key="1">
    <source>
        <dbReference type="SAM" id="MobiDB-lite"/>
    </source>
</evidence>
<evidence type="ECO:0000313" key="4">
    <source>
        <dbReference type="Proteomes" id="UP001596548"/>
    </source>
</evidence>
<proteinExistence type="predicted"/>
<dbReference type="PANTHER" id="PTHR46565:SF20">
    <property type="entry name" value="COLD SHOCK DOMAIN-CONTAINING PROTEIN 4"/>
    <property type="match status" value="1"/>
</dbReference>
<dbReference type="PRINTS" id="PR00050">
    <property type="entry name" value="COLDSHOCK"/>
</dbReference>
<dbReference type="Pfam" id="PF00313">
    <property type="entry name" value="CSD"/>
    <property type="match status" value="1"/>
</dbReference>
<feature type="region of interest" description="Disordered" evidence="1">
    <location>
        <begin position="1"/>
        <end position="37"/>
    </location>
</feature>
<dbReference type="Proteomes" id="UP001596548">
    <property type="component" value="Unassembled WGS sequence"/>
</dbReference>
<evidence type="ECO:0000313" key="3">
    <source>
        <dbReference type="EMBL" id="MFC7280100.1"/>
    </source>
</evidence>
<reference evidence="4" key="1">
    <citation type="journal article" date="2019" name="Int. J. Syst. Evol. Microbiol.">
        <title>The Global Catalogue of Microorganisms (GCM) 10K type strain sequencing project: providing services to taxonomists for standard genome sequencing and annotation.</title>
        <authorList>
            <consortium name="The Broad Institute Genomics Platform"/>
            <consortium name="The Broad Institute Genome Sequencing Center for Infectious Disease"/>
            <person name="Wu L."/>
            <person name="Ma J."/>
        </authorList>
    </citation>
    <scope>NUCLEOTIDE SEQUENCE [LARGE SCALE GENOMIC DNA]</scope>
    <source>
        <strain evidence="4">XZYJT-10</strain>
    </source>
</reference>
<feature type="domain" description="CSD" evidence="2">
    <location>
        <begin position="125"/>
        <end position="192"/>
    </location>
</feature>
<dbReference type="InterPro" id="IPR024437">
    <property type="entry name" value="DUF3825"/>
</dbReference>
<dbReference type="PANTHER" id="PTHR46565">
    <property type="entry name" value="COLD SHOCK DOMAIN PROTEIN 2"/>
    <property type="match status" value="1"/>
</dbReference>
<dbReference type="CDD" id="cd04458">
    <property type="entry name" value="CSP_CDS"/>
    <property type="match status" value="2"/>
</dbReference>
<feature type="region of interest" description="Disordered" evidence="1">
    <location>
        <begin position="227"/>
        <end position="251"/>
    </location>
</feature>
<dbReference type="InterPro" id="IPR011129">
    <property type="entry name" value="CSD"/>
</dbReference>
<protein>
    <submittedName>
        <fullName evidence="3">DUF3825 domain-containing protein</fullName>
    </submittedName>
</protein>
<gene>
    <name evidence="3" type="ORF">ACFQS1_39600</name>
</gene>
<name>A0ABW2I5D1_9ACTN</name>